<dbReference type="EMBL" id="QGHE01000001">
    <property type="protein sequence ID" value="PWJ82969.1"/>
    <property type="molecule type" value="Genomic_DNA"/>
</dbReference>
<protein>
    <submittedName>
        <fullName evidence="1">Uncharacterized protein</fullName>
    </submittedName>
</protein>
<proteinExistence type="predicted"/>
<evidence type="ECO:0000313" key="1">
    <source>
        <dbReference type="EMBL" id="PWJ82969.1"/>
    </source>
</evidence>
<dbReference type="AlphaFoldDB" id="A0ABD6XVB1"/>
<evidence type="ECO:0000313" key="2">
    <source>
        <dbReference type="Proteomes" id="UP000245996"/>
    </source>
</evidence>
<name>A0ABD6XVB1_ENTAG</name>
<dbReference type="Proteomes" id="UP000245996">
    <property type="component" value="Unassembled WGS sequence"/>
</dbReference>
<accession>A0ABD6XVB1</accession>
<gene>
    <name evidence="1" type="ORF">C7430_101536</name>
</gene>
<reference evidence="1 2" key="1">
    <citation type="submission" date="2018-05" db="EMBL/GenBank/DDBJ databases">
        <title>Genomic Encyclopedia of Type Strains, Phase IV (KMG-V): Genome sequencing to study the core and pangenomes of soil and plant-associated prokaryotes.</title>
        <authorList>
            <person name="Whitman W."/>
        </authorList>
    </citation>
    <scope>NUCLEOTIDE SEQUENCE [LARGE SCALE GENOMIC DNA]</scope>
    <source>
        <strain evidence="1 2">PNG 92-11</strain>
    </source>
</reference>
<comment type="caution">
    <text evidence="1">The sequence shown here is derived from an EMBL/GenBank/DDBJ whole genome shotgun (WGS) entry which is preliminary data.</text>
</comment>
<organism evidence="1 2">
    <name type="scientific">Enterobacter agglomerans</name>
    <name type="common">Erwinia herbicola</name>
    <name type="synonym">Pantoea agglomerans</name>
    <dbReference type="NCBI Taxonomy" id="549"/>
    <lineage>
        <taxon>Bacteria</taxon>
        <taxon>Pseudomonadati</taxon>
        <taxon>Pseudomonadota</taxon>
        <taxon>Gammaproteobacteria</taxon>
        <taxon>Enterobacterales</taxon>
        <taxon>Erwiniaceae</taxon>
        <taxon>Pantoea</taxon>
        <taxon>Pantoea agglomerans group</taxon>
    </lineage>
</organism>
<sequence length="47" mass="5357">MAREGDIRAAFGAITQDSRGRQIVTTAAFQARLDDLNHVWTLQERNR</sequence>